<sequence length="52" mass="6284">MEYTQIENWADGIENENAKFTQTEFTRFMEKKDIIKIVAEKTFYNNVSYEKP</sequence>
<dbReference type="Proteomes" id="UP001597012">
    <property type="component" value="Unassembled WGS sequence"/>
</dbReference>
<evidence type="ECO:0000313" key="2">
    <source>
        <dbReference type="Proteomes" id="UP001597012"/>
    </source>
</evidence>
<comment type="caution">
    <text evidence="1">The sequence shown here is derived from an EMBL/GenBank/DDBJ whole genome shotgun (WGS) entry which is preliminary data.</text>
</comment>
<proteinExistence type="predicted"/>
<dbReference type="RefSeq" id="WP_379936552.1">
    <property type="nucleotide sequence ID" value="NZ_JBHTHY010000027.1"/>
</dbReference>
<evidence type="ECO:0000313" key="1">
    <source>
        <dbReference type="EMBL" id="MFD0799562.1"/>
    </source>
</evidence>
<accession>A0ABW3B886</accession>
<name>A0ABW3B886_9FLAO</name>
<gene>
    <name evidence="1" type="ORF">ACFQZJ_18980</name>
</gene>
<dbReference type="EMBL" id="JBHTHY010000027">
    <property type="protein sequence ID" value="MFD0799562.1"/>
    <property type="molecule type" value="Genomic_DNA"/>
</dbReference>
<protein>
    <submittedName>
        <fullName evidence="1">Uncharacterized protein</fullName>
    </submittedName>
</protein>
<keyword evidence="2" id="KW-1185">Reference proteome</keyword>
<reference evidence="2" key="1">
    <citation type="journal article" date="2019" name="Int. J. Syst. Evol. Microbiol.">
        <title>The Global Catalogue of Microorganisms (GCM) 10K type strain sequencing project: providing services to taxonomists for standard genome sequencing and annotation.</title>
        <authorList>
            <consortium name="The Broad Institute Genomics Platform"/>
            <consortium name="The Broad Institute Genome Sequencing Center for Infectious Disease"/>
            <person name="Wu L."/>
            <person name="Ma J."/>
        </authorList>
    </citation>
    <scope>NUCLEOTIDE SEQUENCE [LARGE SCALE GENOMIC DNA]</scope>
    <source>
        <strain evidence="2">CCUG 61948</strain>
    </source>
</reference>
<organism evidence="1 2">
    <name type="scientific">Maribacter chungangensis</name>
    <dbReference type="NCBI Taxonomy" id="1069117"/>
    <lineage>
        <taxon>Bacteria</taxon>
        <taxon>Pseudomonadati</taxon>
        <taxon>Bacteroidota</taxon>
        <taxon>Flavobacteriia</taxon>
        <taxon>Flavobacteriales</taxon>
        <taxon>Flavobacteriaceae</taxon>
        <taxon>Maribacter</taxon>
    </lineage>
</organism>